<name>A0ABW5FRU7_9PSEU</name>
<organism evidence="1 2">
    <name type="scientific">Amycolatopsis pigmentata</name>
    <dbReference type="NCBI Taxonomy" id="450801"/>
    <lineage>
        <taxon>Bacteria</taxon>
        <taxon>Bacillati</taxon>
        <taxon>Actinomycetota</taxon>
        <taxon>Actinomycetes</taxon>
        <taxon>Pseudonocardiales</taxon>
        <taxon>Pseudonocardiaceae</taxon>
        <taxon>Amycolatopsis</taxon>
    </lineage>
</organism>
<gene>
    <name evidence="1" type="ORF">ACFSXZ_10440</name>
</gene>
<comment type="caution">
    <text evidence="1">The sequence shown here is derived from an EMBL/GenBank/DDBJ whole genome shotgun (WGS) entry which is preliminary data.</text>
</comment>
<dbReference type="RefSeq" id="WP_378263806.1">
    <property type="nucleotide sequence ID" value="NZ_JBHUKR010000006.1"/>
</dbReference>
<evidence type="ECO:0000313" key="1">
    <source>
        <dbReference type="EMBL" id="MFD2416741.1"/>
    </source>
</evidence>
<evidence type="ECO:0000313" key="2">
    <source>
        <dbReference type="Proteomes" id="UP001597417"/>
    </source>
</evidence>
<reference evidence="2" key="1">
    <citation type="journal article" date="2019" name="Int. J. Syst. Evol. Microbiol.">
        <title>The Global Catalogue of Microorganisms (GCM) 10K type strain sequencing project: providing services to taxonomists for standard genome sequencing and annotation.</title>
        <authorList>
            <consortium name="The Broad Institute Genomics Platform"/>
            <consortium name="The Broad Institute Genome Sequencing Center for Infectious Disease"/>
            <person name="Wu L."/>
            <person name="Ma J."/>
        </authorList>
    </citation>
    <scope>NUCLEOTIDE SEQUENCE [LARGE SCALE GENOMIC DNA]</scope>
    <source>
        <strain evidence="2">CGMCC 4.7645</strain>
    </source>
</reference>
<keyword evidence="2" id="KW-1185">Reference proteome</keyword>
<dbReference type="EMBL" id="JBHUKR010000006">
    <property type="protein sequence ID" value="MFD2416741.1"/>
    <property type="molecule type" value="Genomic_DNA"/>
</dbReference>
<protein>
    <submittedName>
        <fullName evidence="1">Type IV toxin-antitoxin system AbiEi family antitoxin</fullName>
    </submittedName>
</protein>
<dbReference type="Proteomes" id="UP001597417">
    <property type="component" value="Unassembled WGS sequence"/>
</dbReference>
<sequence>MTRAVYDPLPSLLRRAVRVVALQEAATEAPPANPETPDLREAMPTHQAYATLVRRGLLHRIAAGYYALVPGDEVGKSWKPVLEAAAWGIAAADDGPRSVSLMGLSAAKEYGALDETLSTAVIATTRNRPAIRFTDRQATVSFIRRDPNRMRIKRHTTQLGQGWITTVEQTMLDLAQYPQLGGRPDLATAAISGLVDQADPHVLNSLAIAHRRQGALDRILEMI</sequence>
<accession>A0ABW5FRU7</accession>
<proteinExistence type="predicted"/>